<sequence>MKKHQPSHSPQFNPEGLYAQVNKSKKDQRSKSVPEEVLYAQVKKPGRDKRSRSQPENNPYAPQKPLNLEDAYAVPRSGPKPTPLVDPYKVTDLKELEGKPDPYRLENPLYDGNSGRHHPRPRSEHIYAELKFDQDDGRGPQKTIETVYAELGMGNGGPDADYRENSLYQGVETGRRTPPPRTTQDLVTSKLAQNPDFQYGVFEIQERCQVVYGNRHALNDDLAKILESPQKGEEILQKLLENPEHPGKLAGQKALGIKSPARKGAEDDFKPLCDALERHVHTAQKLHKNLTKDVERGQKSPERQEHRPHHHHRHHHNERGREQSAQQQEHQRSRTPSPKGVAYAM</sequence>
<dbReference type="RefSeq" id="WP_004866502.1">
    <property type="nucleotide sequence ID" value="NZ_JH725045.1"/>
</dbReference>
<dbReference type="EMBL" id="AIMH01000021">
    <property type="protein sequence ID" value="EJF97980.1"/>
    <property type="molecule type" value="Genomic_DNA"/>
</dbReference>
<name>A0ABN0GP41_BARVI</name>
<feature type="compositionally biased region" description="Basic and acidic residues" evidence="1">
    <location>
        <begin position="24"/>
        <end position="34"/>
    </location>
</feature>
<evidence type="ECO:0000313" key="3">
    <source>
        <dbReference type="Proteomes" id="UP000008948"/>
    </source>
</evidence>
<feature type="region of interest" description="Disordered" evidence="1">
    <location>
        <begin position="244"/>
        <end position="267"/>
    </location>
</feature>
<organism evidence="2 3">
    <name type="scientific">Bartonella vinsonii subsp. arupensis Pm136co</name>
    <dbReference type="NCBI Taxonomy" id="1094561"/>
    <lineage>
        <taxon>Bacteria</taxon>
        <taxon>Pseudomonadati</taxon>
        <taxon>Pseudomonadota</taxon>
        <taxon>Alphaproteobacteria</taxon>
        <taxon>Hyphomicrobiales</taxon>
        <taxon>Bartonellaceae</taxon>
        <taxon>Bartonella</taxon>
    </lineage>
</organism>
<feature type="region of interest" description="Disordered" evidence="1">
    <location>
        <begin position="1"/>
        <end position="121"/>
    </location>
</feature>
<feature type="compositionally biased region" description="Basic and acidic residues" evidence="1">
    <location>
        <begin position="290"/>
        <end position="305"/>
    </location>
</feature>
<dbReference type="Proteomes" id="UP000008948">
    <property type="component" value="Unassembled WGS sequence"/>
</dbReference>
<dbReference type="NCBIfam" id="NF033856">
    <property type="entry name" value="T4SS_effec_BID"/>
    <property type="match status" value="1"/>
</dbReference>
<evidence type="ECO:0000256" key="1">
    <source>
        <dbReference type="SAM" id="MobiDB-lite"/>
    </source>
</evidence>
<comment type="caution">
    <text evidence="2">The sequence shown here is derived from an EMBL/GenBank/DDBJ whole genome shotgun (WGS) entry which is preliminary data.</text>
</comment>
<feature type="region of interest" description="Disordered" evidence="1">
    <location>
        <begin position="283"/>
        <end position="345"/>
    </location>
</feature>
<gene>
    <name evidence="2" type="ORF">MEI_01012</name>
</gene>
<feature type="compositionally biased region" description="Basic residues" evidence="1">
    <location>
        <begin position="306"/>
        <end position="318"/>
    </location>
</feature>
<evidence type="ECO:0000313" key="2">
    <source>
        <dbReference type="EMBL" id="EJF97980.1"/>
    </source>
</evidence>
<keyword evidence="3" id="KW-1185">Reference proteome</keyword>
<feature type="compositionally biased region" description="Basic and acidic residues" evidence="1">
    <location>
        <begin position="89"/>
        <end position="104"/>
    </location>
</feature>
<proteinExistence type="predicted"/>
<accession>A0ABN0GP41</accession>
<protein>
    <submittedName>
        <fullName evidence="2">Uncharacterized protein</fullName>
    </submittedName>
</protein>
<reference evidence="2 3" key="1">
    <citation type="submission" date="2012-03" db="EMBL/GenBank/DDBJ databases">
        <title>The Genome Sequence of Bartonella vinsonii subsp. arupensis str. Pm136co.</title>
        <authorList>
            <consortium name="The Broad Institute Genome Sequencing Platform"/>
            <consortium name="The Broad Institute Genome Sequencing Center for Infectious Disease"/>
            <person name="Feldgarden M."/>
            <person name="Kirby J."/>
            <person name="Kosoy M."/>
            <person name="Birtles R."/>
            <person name="Probert W.S."/>
            <person name="Chiaraviglio L."/>
            <person name="Young S.K."/>
            <person name="Zeng Q."/>
            <person name="Gargeya S."/>
            <person name="Fitzgerald M."/>
            <person name="Haas B."/>
            <person name="Abouelleil A."/>
            <person name="Alvarado L."/>
            <person name="Arachchi H.M."/>
            <person name="Berlin A."/>
            <person name="Chapman S.B."/>
            <person name="Gearin G."/>
            <person name="Goldberg J."/>
            <person name="Griggs A."/>
            <person name="Gujja S."/>
            <person name="Hansen M."/>
            <person name="Heiman D."/>
            <person name="Howarth C."/>
            <person name="Larimer J."/>
            <person name="Lui A."/>
            <person name="MacDonald P.J.P."/>
            <person name="McCowen C."/>
            <person name="Montmayeur A."/>
            <person name="Murphy C."/>
            <person name="Neiman D."/>
            <person name="Pearson M."/>
            <person name="Priest M."/>
            <person name="Roberts A."/>
            <person name="Saif S."/>
            <person name="Shea T."/>
            <person name="Sisk P."/>
            <person name="Stolte C."/>
            <person name="Sykes S."/>
            <person name="Wortman J."/>
            <person name="Nusbaum C."/>
            <person name="Birren B."/>
        </authorList>
    </citation>
    <scope>NUCLEOTIDE SEQUENCE [LARGE SCALE GENOMIC DNA]</scope>
    <source>
        <strain evidence="2 3">Pm136co</strain>
    </source>
</reference>